<evidence type="ECO:0000313" key="3">
    <source>
        <dbReference type="EMBL" id="SFK61612.1"/>
    </source>
</evidence>
<dbReference type="AlphaFoldDB" id="A0A1I4AYB5"/>
<dbReference type="EMBL" id="FOSP01000010">
    <property type="protein sequence ID" value="SFK61612.1"/>
    <property type="molecule type" value="Genomic_DNA"/>
</dbReference>
<evidence type="ECO:0000313" key="4">
    <source>
        <dbReference type="Proteomes" id="UP000199533"/>
    </source>
</evidence>
<sequence>MKKNIVIRSASIGFSALLMMFTGVASAAFIDFVIRDGAGSSPTIQPNATYVPNGLEFVISQGGMKAALGSNDINGSTISQIDSLTITRHDDTTRFAPGSGPAVAPYFNIWVTDGAGHYAVIANEPSNGAFQPLFTINGDGSKTYDLSYSDLADKVAKVYETPGAGTGTSWVHTLLGKTALTFADVASLSIAPPSAAYITNPANAVGSGAPDVLGSNVAYGFNWVFGDTLSNYVSGDEGYVVSSANASAVITSIPEPATMSLLILGLGSLAMRQRRKRS</sequence>
<feature type="domain" description="Ice-binding protein C-terminal" evidence="2">
    <location>
        <begin position="252"/>
        <end position="275"/>
    </location>
</feature>
<dbReference type="Proteomes" id="UP000199533">
    <property type="component" value="Unassembled WGS sequence"/>
</dbReference>
<accession>A0A1I4AYB5</accession>
<gene>
    <name evidence="3" type="ORF">SAMN05216302_1010100</name>
</gene>
<evidence type="ECO:0000256" key="1">
    <source>
        <dbReference type="SAM" id="SignalP"/>
    </source>
</evidence>
<protein>
    <submittedName>
        <fullName evidence="3">PEP-CTERM protein-sorting domain-containing protein</fullName>
    </submittedName>
</protein>
<organism evidence="3 4">
    <name type="scientific">Nitrosomonas aestuarii</name>
    <dbReference type="NCBI Taxonomy" id="52441"/>
    <lineage>
        <taxon>Bacteria</taxon>
        <taxon>Pseudomonadati</taxon>
        <taxon>Pseudomonadota</taxon>
        <taxon>Betaproteobacteria</taxon>
        <taxon>Nitrosomonadales</taxon>
        <taxon>Nitrosomonadaceae</taxon>
        <taxon>Nitrosomonas</taxon>
    </lineage>
</organism>
<dbReference type="NCBIfam" id="TIGR02595">
    <property type="entry name" value="PEP_CTERM"/>
    <property type="match status" value="1"/>
</dbReference>
<feature type="signal peptide" evidence="1">
    <location>
        <begin position="1"/>
        <end position="27"/>
    </location>
</feature>
<dbReference type="InterPro" id="IPR013424">
    <property type="entry name" value="Ice-binding_C"/>
</dbReference>
<reference evidence="4" key="1">
    <citation type="submission" date="2016-10" db="EMBL/GenBank/DDBJ databases">
        <authorList>
            <person name="Varghese N."/>
            <person name="Submissions S."/>
        </authorList>
    </citation>
    <scope>NUCLEOTIDE SEQUENCE [LARGE SCALE GENOMIC DNA]</scope>
    <source>
        <strain evidence="4">Nm69</strain>
    </source>
</reference>
<dbReference type="RefSeq" id="WP_170841606.1">
    <property type="nucleotide sequence ID" value="NZ_FOSP01000010.1"/>
</dbReference>
<keyword evidence="1" id="KW-0732">Signal</keyword>
<dbReference type="Pfam" id="PF07589">
    <property type="entry name" value="PEP-CTERM"/>
    <property type="match status" value="1"/>
</dbReference>
<evidence type="ECO:0000259" key="2">
    <source>
        <dbReference type="Pfam" id="PF07589"/>
    </source>
</evidence>
<keyword evidence="4" id="KW-1185">Reference proteome</keyword>
<proteinExistence type="predicted"/>
<name>A0A1I4AYB5_9PROT</name>
<feature type="chain" id="PRO_5011543991" evidence="1">
    <location>
        <begin position="28"/>
        <end position="278"/>
    </location>
</feature>